<evidence type="ECO:0000313" key="1">
    <source>
        <dbReference type="EMBL" id="WVZ00686.1"/>
    </source>
</evidence>
<accession>A0AAQ3N0X8</accession>
<protein>
    <submittedName>
        <fullName evidence="1">Uncharacterized protein</fullName>
    </submittedName>
</protein>
<dbReference type="AlphaFoldDB" id="A0AAQ3N0X8"/>
<gene>
    <name evidence="1" type="ORF">V8G54_026755</name>
</gene>
<dbReference type="Proteomes" id="UP001374535">
    <property type="component" value="Chromosome 8"/>
</dbReference>
<keyword evidence="2" id="KW-1185">Reference proteome</keyword>
<name>A0AAQ3N0X8_VIGMU</name>
<dbReference type="EMBL" id="CP144693">
    <property type="protein sequence ID" value="WVZ00686.1"/>
    <property type="molecule type" value="Genomic_DNA"/>
</dbReference>
<sequence length="164" mass="17967">MSISSCFASVFFSSSSVCRHSQISSTPLMLLAIVIIARGKPAHCFATDLATCFTSGERVVCCPRLSTNKVHASSIERGSTLTLFLQFILRHTSKERLVKTSFSPSALTGIPTLSRGKWFHTSSRKRTHLFLLTKARDNLAALFLSSLSLEISIPTIFATSHCNL</sequence>
<reference evidence="1 2" key="1">
    <citation type="journal article" date="2023" name="Life. Sci Alliance">
        <title>Evolutionary insights into 3D genome organization and epigenetic landscape of Vigna mungo.</title>
        <authorList>
            <person name="Junaid A."/>
            <person name="Singh B."/>
            <person name="Bhatia S."/>
        </authorList>
    </citation>
    <scope>NUCLEOTIDE SEQUENCE [LARGE SCALE GENOMIC DNA]</scope>
    <source>
        <strain evidence="1">Urdbean</strain>
    </source>
</reference>
<proteinExistence type="predicted"/>
<organism evidence="1 2">
    <name type="scientific">Vigna mungo</name>
    <name type="common">Black gram</name>
    <name type="synonym">Phaseolus mungo</name>
    <dbReference type="NCBI Taxonomy" id="3915"/>
    <lineage>
        <taxon>Eukaryota</taxon>
        <taxon>Viridiplantae</taxon>
        <taxon>Streptophyta</taxon>
        <taxon>Embryophyta</taxon>
        <taxon>Tracheophyta</taxon>
        <taxon>Spermatophyta</taxon>
        <taxon>Magnoliopsida</taxon>
        <taxon>eudicotyledons</taxon>
        <taxon>Gunneridae</taxon>
        <taxon>Pentapetalae</taxon>
        <taxon>rosids</taxon>
        <taxon>fabids</taxon>
        <taxon>Fabales</taxon>
        <taxon>Fabaceae</taxon>
        <taxon>Papilionoideae</taxon>
        <taxon>50 kb inversion clade</taxon>
        <taxon>NPAAA clade</taxon>
        <taxon>indigoferoid/millettioid clade</taxon>
        <taxon>Phaseoleae</taxon>
        <taxon>Vigna</taxon>
    </lineage>
</organism>
<evidence type="ECO:0000313" key="2">
    <source>
        <dbReference type="Proteomes" id="UP001374535"/>
    </source>
</evidence>